<name>A0A1I7F111_9PROT</name>
<accession>A0A1I7F111</accession>
<evidence type="ECO:0000313" key="2">
    <source>
        <dbReference type="Proteomes" id="UP000183926"/>
    </source>
</evidence>
<dbReference type="RefSeq" id="WP_083414642.1">
    <property type="nucleotide sequence ID" value="NZ_FPBL01000001.1"/>
</dbReference>
<proteinExistence type="predicted"/>
<dbReference type="EMBL" id="FPBL01000001">
    <property type="protein sequence ID" value="SFU29789.1"/>
    <property type="molecule type" value="Genomic_DNA"/>
</dbReference>
<organism evidence="1 2">
    <name type="scientific">Nitrosomonas eutropha</name>
    <dbReference type="NCBI Taxonomy" id="916"/>
    <lineage>
        <taxon>Bacteria</taxon>
        <taxon>Pseudomonadati</taxon>
        <taxon>Pseudomonadota</taxon>
        <taxon>Betaproteobacteria</taxon>
        <taxon>Nitrosomonadales</taxon>
        <taxon>Nitrosomonadaceae</taxon>
        <taxon>Nitrosomonas</taxon>
    </lineage>
</organism>
<gene>
    <name evidence="1" type="ORF">SAMN05216339_101216</name>
</gene>
<dbReference type="Proteomes" id="UP000183926">
    <property type="component" value="Unassembled WGS sequence"/>
</dbReference>
<dbReference type="InterPro" id="IPR058702">
    <property type="entry name" value="MafI2-like"/>
</dbReference>
<dbReference type="Pfam" id="PF26541">
    <property type="entry name" value="MafI2"/>
    <property type="match status" value="1"/>
</dbReference>
<reference evidence="1 2" key="1">
    <citation type="submission" date="2016-10" db="EMBL/GenBank/DDBJ databases">
        <authorList>
            <person name="de Groot N.N."/>
        </authorList>
    </citation>
    <scope>NUCLEOTIDE SEQUENCE [LARGE SCALE GENOMIC DNA]</scope>
    <source>
        <strain evidence="1 2">Nm24</strain>
    </source>
</reference>
<sequence>MTSMQEAIIDARLSIQRALLGAVSANLRAVVFSIEDRQINVRFYFDGLIEESDFESASCVETEILADYQAEDTVTVECIRLDSPGVISDAGVWVYHRQEASGE</sequence>
<dbReference type="OrthoDB" id="8455202at2"/>
<evidence type="ECO:0000313" key="1">
    <source>
        <dbReference type="EMBL" id="SFU29789.1"/>
    </source>
</evidence>
<dbReference type="AlphaFoldDB" id="A0A1I7F111"/>
<protein>
    <submittedName>
        <fullName evidence="1">Uncharacterized protein</fullName>
    </submittedName>
</protein>